<dbReference type="EMBL" id="CAJNBJ010000001">
    <property type="protein sequence ID" value="CAE6702076.1"/>
    <property type="molecule type" value="Genomic_DNA"/>
</dbReference>
<evidence type="ECO:0000313" key="1">
    <source>
        <dbReference type="EMBL" id="CAE6702076.1"/>
    </source>
</evidence>
<accession>A0ABN7KNG8</accession>
<dbReference type="Proteomes" id="UP000675880">
    <property type="component" value="Unassembled WGS sequence"/>
</dbReference>
<comment type="caution">
    <text evidence="1">The sequence shown here is derived from an EMBL/GenBank/DDBJ whole genome shotgun (WGS) entry which is preliminary data.</text>
</comment>
<organism evidence="1 2">
    <name type="scientific">Nitrospira defluvii</name>
    <dbReference type="NCBI Taxonomy" id="330214"/>
    <lineage>
        <taxon>Bacteria</taxon>
        <taxon>Pseudomonadati</taxon>
        <taxon>Nitrospirota</taxon>
        <taxon>Nitrospiria</taxon>
        <taxon>Nitrospirales</taxon>
        <taxon>Nitrospiraceae</taxon>
        <taxon>Nitrospira</taxon>
    </lineage>
</organism>
<gene>
    <name evidence="1" type="ORF">NSPZN2_10785</name>
</gene>
<name>A0ABN7KNG8_9BACT</name>
<proteinExistence type="predicted"/>
<protein>
    <submittedName>
        <fullName evidence="1">Uncharacterized protein</fullName>
    </submittedName>
</protein>
<reference evidence="1 2" key="1">
    <citation type="submission" date="2021-02" db="EMBL/GenBank/DDBJ databases">
        <authorList>
            <person name="Han P."/>
        </authorList>
    </citation>
    <scope>NUCLEOTIDE SEQUENCE [LARGE SCALE GENOMIC DNA]</scope>
    <source>
        <strain evidence="1">Candidatus Nitrospira sp. ZN2</strain>
    </source>
</reference>
<keyword evidence="2" id="KW-1185">Reference proteome</keyword>
<sequence>MASLIRDAVHLAAALLDGPLAHPAVCVDARRHVEPSVRHDAGIEFSRNLLEPIRYLGEIPVSSLSHPTPA</sequence>
<evidence type="ECO:0000313" key="2">
    <source>
        <dbReference type="Proteomes" id="UP000675880"/>
    </source>
</evidence>